<accession>A0ABQ5GIG6</accession>
<protein>
    <submittedName>
        <fullName evidence="1">Uncharacterized protein</fullName>
    </submittedName>
</protein>
<proteinExistence type="predicted"/>
<name>A0ABQ5GIG6_9ASTR</name>
<gene>
    <name evidence="1" type="ORF">Tco_1042050</name>
</gene>
<evidence type="ECO:0000313" key="2">
    <source>
        <dbReference type="Proteomes" id="UP001151760"/>
    </source>
</evidence>
<dbReference type="Proteomes" id="UP001151760">
    <property type="component" value="Unassembled WGS sequence"/>
</dbReference>
<keyword evidence="2" id="KW-1185">Reference proteome</keyword>
<organism evidence="1 2">
    <name type="scientific">Tanacetum coccineum</name>
    <dbReference type="NCBI Taxonomy" id="301880"/>
    <lineage>
        <taxon>Eukaryota</taxon>
        <taxon>Viridiplantae</taxon>
        <taxon>Streptophyta</taxon>
        <taxon>Embryophyta</taxon>
        <taxon>Tracheophyta</taxon>
        <taxon>Spermatophyta</taxon>
        <taxon>Magnoliopsida</taxon>
        <taxon>eudicotyledons</taxon>
        <taxon>Gunneridae</taxon>
        <taxon>Pentapetalae</taxon>
        <taxon>asterids</taxon>
        <taxon>campanulids</taxon>
        <taxon>Asterales</taxon>
        <taxon>Asteraceae</taxon>
        <taxon>Asteroideae</taxon>
        <taxon>Anthemideae</taxon>
        <taxon>Anthemidinae</taxon>
        <taxon>Tanacetum</taxon>
    </lineage>
</organism>
<dbReference type="EMBL" id="BQNB010018521">
    <property type="protein sequence ID" value="GJT75325.1"/>
    <property type="molecule type" value="Genomic_DNA"/>
</dbReference>
<reference evidence="1" key="2">
    <citation type="submission" date="2022-01" db="EMBL/GenBank/DDBJ databases">
        <authorList>
            <person name="Yamashiro T."/>
            <person name="Shiraishi A."/>
            <person name="Satake H."/>
            <person name="Nakayama K."/>
        </authorList>
    </citation>
    <scope>NUCLEOTIDE SEQUENCE</scope>
</reference>
<reference evidence="1" key="1">
    <citation type="journal article" date="2022" name="Int. J. Mol. Sci.">
        <title>Draft Genome of Tanacetum Coccineum: Genomic Comparison of Closely Related Tanacetum-Family Plants.</title>
        <authorList>
            <person name="Yamashiro T."/>
            <person name="Shiraishi A."/>
            <person name="Nakayama K."/>
            <person name="Satake H."/>
        </authorList>
    </citation>
    <scope>NUCLEOTIDE SEQUENCE</scope>
</reference>
<sequence>MELNDQSSFLLHTIPSFISNEVKREFTTPHSISLQGNGIRGLHDSFYVVKWLLKYSKLRRNCNGYDTYAFGISFLAAIQVEVCGVMLGRSLATGKYFKSALVGYHAEDDGIFMIMDVAQGSRLEAWLRA</sequence>
<comment type="caution">
    <text evidence="1">The sequence shown here is derived from an EMBL/GenBank/DDBJ whole genome shotgun (WGS) entry which is preliminary data.</text>
</comment>
<evidence type="ECO:0000313" key="1">
    <source>
        <dbReference type="EMBL" id="GJT75325.1"/>
    </source>
</evidence>